<evidence type="ECO:0000256" key="4">
    <source>
        <dbReference type="ARBA" id="ARBA00022989"/>
    </source>
</evidence>
<dbReference type="InterPro" id="IPR014430">
    <property type="entry name" value="Scs7"/>
</dbReference>
<comment type="caution">
    <text evidence="9">The sequence shown here is derived from an EMBL/GenBank/DDBJ whole genome shotgun (WGS) entry which is preliminary data.</text>
</comment>
<dbReference type="PANTHER" id="PTHR12863">
    <property type="entry name" value="FATTY ACID HYDROXYLASE"/>
    <property type="match status" value="1"/>
</dbReference>
<keyword evidence="6" id="KW-0443">Lipid metabolism</keyword>
<keyword evidence="2 8" id="KW-0812">Transmembrane</keyword>
<dbReference type="GO" id="GO:0006631">
    <property type="term" value="P:fatty acid metabolic process"/>
    <property type="evidence" value="ECO:0007669"/>
    <property type="project" value="TreeGrafter"/>
</dbReference>
<evidence type="ECO:0000313" key="10">
    <source>
        <dbReference type="Proteomes" id="UP000478052"/>
    </source>
</evidence>
<dbReference type="GO" id="GO:0080132">
    <property type="term" value="F:fatty acid 2-hydroxylase activity"/>
    <property type="evidence" value="ECO:0007669"/>
    <property type="project" value="InterPro"/>
</dbReference>
<reference evidence="9 10" key="1">
    <citation type="submission" date="2019-08" db="EMBL/GenBank/DDBJ databases">
        <title>Whole genome of Aphis craccivora.</title>
        <authorList>
            <person name="Voronova N.V."/>
            <person name="Shulinski R.S."/>
            <person name="Bandarenka Y.V."/>
            <person name="Zhorov D.G."/>
            <person name="Warner D."/>
        </authorList>
    </citation>
    <scope>NUCLEOTIDE SEQUENCE [LARGE SCALE GENOMIC DNA]</scope>
    <source>
        <strain evidence="9">180601</strain>
        <tissue evidence="9">Whole Body</tissue>
    </source>
</reference>
<keyword evidence="7 8" id="KW-0472">Membrane</keyword>
<evidence type="ECO:0000313" key="9">
    <source>
        <dbReference type="EMBL" id="KAF0766679.1"/>
    </source>
</evidence>
<proteinExistence type="predicted"/>
<organism evidence="9 10">
    <name type="scientific">Aphis craccivora</name>
    <name type="common">Cowpea aphid</name>
    <dbReference type="NCBI Taxonomy" id="307492"/>
    <lineage>
        <taxon>Eukaryota</taxon>
        <taxon>Metazoa</taxon>
        <taxon>Ecdysozoa</taxon>
        <taxon>Arthropoda</taxon>
        <taxon>Hexapoda</taxon>
        <taxon>Insecta</taxon>
        <taxon>Pterygota</taxon>
        <taxon>Neoptera</taxon>
        <taxon>Paraneoptera</taxon>
        <taxon>Hemiptera</taxon>
        <taxon>Sternorrhyncha</taxon>
        <taxon>Aphidomorpha</taxon>
        <taxon>Aphidoidea</taxon>
        <taxon>Aphididae</taxon>
        <taxon>Aphidini</taxon>
        <taxon>Aphis</taxon>
        <taxon>Aphis</taxon>
    </lineage>
</organism>
<keyword evidence="3" id="KW-0256">Endoplasmic reticulum</keyword>
<evidence type="ECO:0000256" key="3">
    <source>
        <dbReference type="ARBA" id="ARBA00022824"/>
    </source>
</evidence>
<evidence type="ECO:0000256" key="5">
    <source>
        <dbReference type="ARBA" id="ARBA00023002"/>
    </source>
</evidence>
<name>A0A6G0Z7L5_APHCR</name>
<accession>A0A6G0Z7L5</accession>
<evidence type="ECO:0000256" key="7">
    <source>
        <dbReference type="ARBA" id="ARBA00023136"/>
    </source>
</evidence>
<sequence>MSLVDWNRPMFWQVGSLGPKYKEWVLAPVDRKLRLFGSDFIESLTITSWYMVPSIWIPVMCYLIFIGYQRLSSSIDQTTNSGMKNRLFYK</sequence>
<evidence type="ECO:0000256" key="6">
    <source>
        <dbReference type="ARBA" id="ARBA00023098"/>
    </source>
</evidence>
<evidence type="ECO:0000256" key="1">
    <source>
        <dbReference type="ARBA" id="ARBA00004477"/>
    </source>
</evidence>
<keyword evidence="5" id="KW-0560">Oxidoreductase</keyword>
<dbReference type="OrthoDB" id="2204368at2759"/>
<dbReference type="EMBL" id="VUJU01001133">
    <property type="protein sequence ID" value="KAF0766679.1"/>
    <property type="molecule type" value="Genomic_DNA"/>
</dbReference>
<dbReference type="PANTHER" id="PTHR12863:SF1">
    <property type="entry name" value="FATTY ACID 2-HYDROXYLASE"/>
    <property type="match status" value="1"/>
</dbReference>
<protein>
    <submittedName>
        <fullName evidence="9">Uncharacterized protein</fullName>
    </submittedName>
</protein>
<feature type="transmembrane region" description="Helical" evidence="8">
    <location>
        <begin position="48"/>
        <end position="68"/>
    </location>
</feature>
<dbReference type="AlphaFoldDB" id="A0A6G0Z7L5"/>
<gene>
    <name evidence="9" type="ORF">FWK35_00021516</name>
</gene>
<evidence type="ECO:0000256" key="8">
    <source>
        <dbReference type="SAM" id="Phobius"/>
    </source>
</evidence>
<dbReference type="Proteomes" id="UP000478052">
    <property type="component" value="Unassembled WGS sequence"/>
</dbReference>
<comment type="subcellular location">
    <subcellularLocation>
        <location evidence="1">Endoplasmic reticulum membrane</location>
        <topology evidence="1">Multi-pass membrane protein</topology>
    </subcellularLocation>
</comment>
<keyword evidence="4 8" id="KW-1133">Transmembrane helix</keyword>
<evidence type="ECO:0000256" key="2">
    <source>
        <dbReference type="ARBA" id="ARBA00022692"/>
    </source>
</evidence>
<keyword evidence="10" id="KW-1185">Reference proteome</keyword>
<dbReference type="GO" id="GO:0005789">
    <property type="term" value="C:endoplasmic reticulum membrane"/>
    <property type="evidence" value="ECO:0007669"/>
    <property type="project" value="UniProtKB-SubCell"/>
</dbReference>